<evidence type="ECO:0000313" key="11">
    <source>
        <dbReference type="Proteomes" id="UP000219281"/>
    </source>
</evidence>
<keyword evidence="3 9" id="KW-0633">Potassium transport</keyword>
<reference evidence="11" key="1">
    <citation type="submission" date="2017-09" db="EMBL/GenBank/DDBJ databases">
        <authorList>
            <person name="Varghese N."/>
            <person name="Submissions S."/>
        </authorList>
    </citation>
    <scope>NUCLEOTIDE SEQUENCE [LARGE SCALE GENOMIC DNA]</scope>
    <source>
        <strain evidence="11">CGMCC 1.12803</strain>
    </source>
</reference>
<dbReference type="AlphaFoldDB" id="A0A285ZSJ1"/>
<comment type="subcellular location">
    <subcellularLocation>
        <location evidence="9">Cell membrane</location>
        <topology evidence="9">Multi-pass membrane protein</topology>
    </subcellularLocation>
</comment>
<dbReference type="OrthoDB" id="9763796at2"/>
<dbReference type="InterPro" id="IPR004623">
    <property type="entry name" value="KdpA"/>
</dbReference>
<comment type="function">
    <text evidence="9">Part of the high-affinity ATP-driven potassium transport (or Kdp) system, which catalyzes the hydrolysis of ATP coupled with the electrogenic transport of potassium into the cytoplasm. This subunit binds the extracellular potassium ions and delivers the ions to the membrane domain of KdpB through an intramembrane tunnel.</text>
</comment>
<accession>A0A285ZSJ1</accession>
<gene>
    <name evidence="9" type="primary">kdpA</name>
    <name evidence="10" type="ORF">SAMN06297358_0755</name>
</gene>
<evidence type="ECO:0000256" key="8">
    <source>
        <dbReference type="ARBA" id="ARBA00023136"/>
    </source>
</evidence>
<keyword evidence="11" id="KW-1185">Reference proteome</keyword>
<evidence type="ECO:0000313" key="10">
    <source>
        <dbReference type="EMBL" id="SOD12606.1"/>
    </source>
</evidence>
<evidence type="ECO:0000256" key="6">
    <source>
        <dbReference type="ARBA" id="ARBA00022989"/>
    </source>
</evidence>
<feature type="transmembrane region" description="Helical" evidence="9">
    <location>
        <begin position="418"/>
        <end position="441"/>
    </location>
</feature>
<keyword evidence="4 9" id="KW-0812">Transmembrane</keyword>
<feature type="transmembrane region" description="Helical" evidence="9">
    <location>
        <begin position="539"/>
        <end position="565"/>
    </location>
</feature>
<evidence type="ECO:0000256" key="2">
    <source>
        <dbReference type="ARBA" id="ARBA00022475"/>
    </source>
</evidence>
<evidence type="ECO:0000256" key="7">
    <source>
        <dbReference type="ARBA" id="ARBA00023065"/>
    </source>
</evidence>
<sequence length="572" mass="62163">MQTELLGIIATFALTLVIAIPLGNYLAKVFAGKRVWTNIFSPLENLIYKIAGVNPNEQMDWKQHLKAMLTINTLWLIYGFFVLMYQDRLPLNPDGNAGMSPHLALNTIISFVVNCNLQHYSGESGVSYLTQQFIVMFLQFVSAATGIAIAISFFKAFKEKTTNKLGNFWQHFTLAITRVLLPLSIVIALVLAFNGVPASYEGKDQLTSLQGDSISVSRGPAAAMVAIKHLGTNGGGWFGANSAHPLENPSYFTNMVEAISQMIIPIAMVIAFGIFIGRRKLAWTIFGVMTIGFLLLLVPTLQSELGGNPKIAQLGITQVSGAMEGKEVRFGPTATAYWSTITTVVSTGSVNGMHDSTMPLTGLYQLLAMMINAFYGGCGVGLLNYFVYLIIAVFIAGLMVGRTPEFLGHKLEAREVKIAALVTLISPFLIMCGTALASYTFTQHGNAAWDTTPSAWLNNPNFHGFSEMLYEVTSSNANNGSGFEGLGDNNMFWNILTAIILLFGRFIPIIGPLAIAGLLAKKKYIPESAGTLKIDTKTFALMTFAIILVLNALSYFPALALGPIAEYFTMIK</sequence>
<dbReference type="NCBIfam" id="TIGR00680">
    <property type="entry name" value="kdpA"/>
    <property type="match status" value="1"/>
</dbReference>
<keyword evidence="6 9" id="KW-1133">Transmembrane helix</keyword>
<organism evidence="10 11">
    <name type="scientific">Pedobacter xixiisoli</name>
    <dbReference type="NCBI Taxonomy" id="1476464"/>
    <lineage>
        <taxon>Bacteria</taxon>
        <taxon>Pseudomonadati</taxon>
        <taxon>Bacteroidota</taxon>
        <taxon>Sphingobacteriia</taxon>
        <taxon>Sphingobacteriales</taxon>
        <taxon>Sphingobacteriaceae</taxon>
        <taxon>Pedobacter</taxon>
    </lineage>
</organism>
<dbReference type="GO" id="GO:0005886">
    <property type="term" value="C:plasma membrane"/>
    <property type="evidence" value="ECO:0007669"/>
    <property type="project" value="UniProtKB-SubCell"/>
</dbReference>
<dbReference type="EMBL" id="OCMT01000001">
    <property type="protein sequence ID" value="SOD12606.1"/>
    <property type="molecule type" value="Genomic_DNA"/>
</dbReference>
<comment type="similarity">
    <text evidence="9">Belongs to the KdpA family.</text>
</comment>
<evidence type="ECO:0000256" key="5">
    <source>
        <dbReference type="ARBA" id="ARBA00022958"/>
    </source>
</evidence>
<name>A0A285ZSJ1_9SPHI</name>
<keyword evidence="2 9" id="KW-1003">Cell membrane</keyword>
<keyword evidence="1 9" id="KW-0813">Transport</keyword>
<feature type="transmembrane region" description="Helical" evidence="9">
    <location>
        <begin position="175"/>
        <end position="196"/>
    </location>
</feature>
<feature type="transmembrane region" description="Helical" evidence="9">
    <location>
        <begin position="67"/>
        <end position="85"/>
    </location>
</feature>
<feature type="transmembrane region" description="Helical" evidence="9">
    <location>
        <begin position="373"/>
        <end position="398"/>
    </location>
</feature>
<feature type="transmembrane region" description="Helical" evidence="9">
    <location>
        <begin position="281"/>
        <end position="301"/>
    </location>
</feature>
<dbReference type="RefSeq" id="WP_097128849.1">
    <property type="nucleotide sequence ID" value="NZ_OCMT01000001.1"/>
</dbReference>
<keyword evidence="7 9" id="KW-0406">Ion transport</keyword>
<dbReference type="PIRSF" id="PIRSF001294">
    <property type="entry name" value="K_ATPaseA"/>
    <property type="match status" value="1"/>
</dbReference>
<feature type="transmembrane region" description="Helical" evidence="9">
    <location>
        <begin position="258"/>
        <end position="276"/>
    </location>
</feature>
<comment type="subunit">
    <text evidence="9">The system is composed of three essential subunits: KdpA, KdpB and KdpC.</text>
</comment>
<feature type="transmembrane region" description="Helical" evidence="9">
    <location>
        <begin position="6"/>
        <end position="27"/>
    </location>
</feature>
<dbReference type="Proteomes" id="UP000219281">
    <property type="component" value="Unassembled WGS sequence"/>
</dbReference>
<evidence type="ECO:0000256" key="9">
    <source>
        <dbReference type="HAMAP-Rule" id="MF_00275"/>
    </source>
</evidence>
<evidence type="ECO:0000256" key="4">
    <source>
        <dbReference type="ARBA" id="ARBA00022692"/>
    </source>
</evidence>
<keyword evidence="5 9" id="KW-0630">Potassium</keyword>
<feature type="transmembrane region" description="Helical" evidence="9">
    <location>
        <begin position="133"/>
        <end position="154"/>
    </location>
</feature>
<dbReference type="PANTHER" id="PTHR30607:SF2">
    <property type="entry name" value="POTASSIUM-TRANSPORTING ATPASE POTASSIUM-BINDING SUBUNIT"/>
    <property type="match status" value="1"/>
</dbReference>
<keyword evidence="8 9" id="KW-0472">Membrane</keyword>
<proteinExistence type="inferred from homology"/>
<dbReference type="Pfam" id="PF03814">
    <property type="entry name" value="KdpA"/>
    <property type="match status" value="1"/>
</dbReference>
<evidence type="ECO:0000256" key="1">
    <source>
        <dbReference type="ARBA" id="ARBA00022448"/>
    </source>
</evidence>
<dbReference type="PANTHER" id="PTHR30607">
    <property type="entry name" value="POTASSIUM-TRANSPORTING ATPASE A CHAIN"/>
    <property type="match status" value="1"/>
</dbReference>
<dbReference type="HAMAP" id="MF_00275">
    <property type="entry name" value="KdpA"/>
    <property type="match status" value="1"/>
</dbReference>
<protein>
    <recommendedName>
        <fullName evidence="9">Potassium-transporting ATPase potassium-binding subunit</fullName>
    </recommendedName>
    <alternativeName>
        <fullName evidence="9">ATP phosphohydrolase [potassium-transporting] A chain</fullName>
    </alternativeName>
    <alternativeName>
        <fullName evidence="9">Potassium-binding and translocating subunit A</fullName>
    </alternativeName>
    <alternativeName>
        <fullName evidence="9">Potassium-translocating ATPase A chain</fullName>
    </alternativeName>
</protein>
<feature type="transmembrane region" description="Helical" evidence="9">
    <location>
        <begin position="491"/>
        <end position="519"/>
    </location>
</feature>
<evidence type="ECO:0000256" key="3">
    <source>
        <dbReference type="ARBA" id="ARBA00022538"/>
    </source>
</evidence>
<dbReference type="GO" id="GO:0008556">
    <property type="term" value="F:P-type potassium transmembrane transporter activity"/>
    <property type="evidence" value="ECO:0007669"/>
    <property type="project" value="InterPro"/>
</dbReference>
<dbReference type="GO" id="GO:0030955">
    <property type="term" value="F:potassium ion binding"/>
    <property type="evidence" value="ECO:0007669"/>
    <property type="project" value="UniProtKB-UniRule"/>
</dbReference>